<keyword evidence="5" id="KW-0862">Zinc</keyword>
<dbReference type="GO" id="GO:0006508">
    <property type="term" value="P:proteolysis"/>
    <property type="evidence" value="ECO:0007669"/>
    <property type="project" value="UniProtKB-KW"/>
</dbReference>
<comment type="caution">
    <text evidence="7">The sequence shown here is derived from an EMBL/GenBank/DDBJ whole genome shotgun (WGS) entry which is preliminary data.</text>
</comment>
<dbReference type="InterPro" id="IPR002933">
    <property type="entry name" value="Peptidase_M20"/>
</dbReference>
<dbReference type="PANTHER" id="PTHR45962">
    <property type="entry name" value="N-FATTY-ACYL-AMINO ACID SYNTHASE/HYDROLASE PM20D1"/>
    <property type="match status" value="1"/>
</dbReference>
<sequence length="467" mass="51953">MKQQQQPTSLVSSILAVSFAPSSNVNAYPQSNANKVALKLANAIKFKTISQDDPDIKTDYQPFTDFIQYLQQAFPVLHSHLNREIINNYSMLYRWDGSNPALKPFFINCHYDVVPVDMSGWSVDPFGGVIKDGYVWGRGSIDNKLIVISAMEAIETLLNRSYVPERTLYLAIGHDEEIGGYNGHKMISAHVQSLGITAEMILDEGIPLLQAGFLPGLNTTTALLGVNEKGYVYFNITATAPGGHSSMPPSQQSPIGILAKAVTAFESNPLPPPNSTLYPNQFLDQFTQQQIETIPFLDYMRRTTTTVTMFRSGIKPNVLPTTATAWISHRVVPGDDVDAIIERNNRLINDTRIKVIIDAKLPPSPYSSPAAKPFKAVKQCIKKIFGQDVNVKSGLMFANTDTRYYWPVSPNIYRIMPCVVNSQGLAMLHGYNEKLAITDLVKAVSFYQHIIRKFNNIDLDTTITDID</sequence>
<protein>
    <recommendedName>
        <fullName evidence="6">Peptidase M20 dimerisation domain-containing protein</fullName>
    </recommendedName>
</protein>
<dbReference type="InParanoid" id="D3BJJ8"/>
<evidence type="ECO:0000313" key="8">
    <source>
        <dbReference type="Proteomes" id="UP000001396"/>
    </source>
</evidence>
<dbReference type="Gene3D" id="3.30.70.360">
    <property type="match status" value="1"/>
</dbReference>
<keyword evidence="2" id="KW-0645">Protease</keyword>
<accession>D3BJJ8</accession>
<reference evidence="7 8" key="1">
    <citation type="journal article" date="2011" name="Genome Res.">
        <title>Phylogeny-wide analysis of social amoeba genomes highlights ancient origins for complex intercellular communication.</title>
        <authorList>
            <person name="Heidel A.J."/>
            <person name="Lawal H.M."/>
            <person name="Felder M."/>
            <person name="Schilde C."/>
            <person name="Helps N.R."/>
            <person name="Tunggal B."/>
            <person name="Rivero F."/>
            <person name="John U."/>
            <person name="Schleicher M."/>
            <person name="Eichinger L."/>
            <person name="Platzer M."/>
            <person name="Noegel A.A."/>
            <person name="Schaap P."/>
            <person name="Gloeckner G."/>
        </authorList>
    </citation>
    <scope>NUCLEOTIDE SEQUENCE [LARGE SCALE GENOMIC DNA]</scope>
    <source>
        <strain evidence="8">ATCC 26659 / Pp 5 / PN500</strain>
    </source>
</reference>
<dbReference type="OMA" id="ETDFVWG"/>
<proteinExistence type="inferred from homology"/>
<dbReference type="Proteomes" id="UP000001396">
    <property type="component" value="Unassembled WGS sequence"/>
</dbReference>
<evidence type="ECO:0000256" key="4">
    <source>
        <dbReference type="ARBA" id="ARBA00022801"/>
    </source>
</evidence>
<dbReference type="FunFam" id="3.40.630.10:FF:000027">
    <property type="entry name" value="N-fatty-acyl-amino acid synthase/hydrolase PM20D1"/>
    <property type="match status" value="1"/>
</dbReference>
<keyword evidence="8" id="KW-1185">Reference proteome</keyword>
<dbReference type="Gene3D" id="3.40.630.10">
    <property type="entry name" value="Zn peptidases"/>
    <property type="match status" value="1"/>
</dbReference>
<dbReference type="InterPro" id="IPR011650">
    <property type="entry name" value="Peptidase_M20_dimer"/>
</dbReference>
<organism evidence="7 8">
    <name type="scientific">Heterostelium pallidum (strain ATCC 26659 / Pp 5 / PN500)</name>
    <name type="common">Cellular slime mold</name>
    <name type="synonym">Polysphondylium pallidum</name>
    <dbReference type="NCBI Taxonomy" id="670386"/>
    <lineage>
        <taxon>Eukaryota</taxon>
        <taxon>Amoebozoa</taxon>
        <taxon>Evosea</taxon>
        <taxon>Eumycetozoa</taxon>
        <taxon>Dictyostelia</taxon>
        <taxon>Acytosteliales</taxon>
        <taxon>Acytosteliaceae</taxon>
        <taxon>Heterostelium</taxon>
    </lineage>
</organism>
<dbReference type="SUPFAM" id="SSF53187">
    <property type="entry name" value="Zn-dependent exopeptidases"/>
    <property type="match status" value="1"/>
</dbReference>
<dbReference type="AlphaFoldDB" id="D3BJJ8"/>
<evidence type="ECO:0000259" key="6">
    <source>
        <dbReference type="Pfam" id="PF07687"/>
    </source>
</evidence>
<dbReference type="SUPFAM" id="SSF55031">
    <property type="entry name" value="Bacterial exopeptidase dimerisation domain"/>
    <property type="match status" value="1"/>
</dbReference>
<evidence type="ECO:0000256" key="3">
    <source>
        <dbReference type="ARBA" id="ARBA00022723"/>
    </source>
</evidence>
<gene>
    <name evidence="7" type="ORF">PPL_08725</name>
</gene>
<evidence type="ECO:0000256" key="2">
    <source>
        <dbReference type="ARBA" id="ARBA00022670"/>
    </source>
</evidence>
<dbReference type="GeneID" id="31364203"/>
<evidence type="ECO:0000256" key="1">
    <source>
        <dbReference type="ARBA" id="ARBA00006247"/>
    </source>
</evidence>
<dbReference type="GO" id="GO:0008233">
    <property type="term" value="F:peptidase activity"/>
    <property type="evidence" value="ECO:0007669"/>
    <property type="project" value="UniProtKB-KW"/>
</dbReference>
<dbReference type="Gene3D" id="1.10.150.900">
    <property type="match status" value="1"/>
</dbReference>
<dbReference type="InterPro" id="IPR036264">
    <property type="entry name" value="Bact_exopeptidase_dim_dom"/>
</dbReference>
<dbReference type="PANTHER" id="PTHR45962:SF1">
    <property type="entry name" value="N-FATTY-ACYL-AMINO ACID SYNTHASE_HYDROLASE PM20D1"/>
    <property type="match status" value="1"/>
</dbReference>
<evidence type="ECO:0000256" key="5">
    <source>
        <dbReference type="ARBA" id="ARBA00022833"/>
    </source>
</evidence>
<dbReference type="Pfam" id="PF07687">
    <property type="entry name" value="M20_dimer"/>
    <property type="match status" value="1"/>
</dbReference>
<dbReference type="InterPro" id="IPR047177">
    <property type="entry name" value="Pept_M20A"/>
</dbReference>
<dbReference type="RefSeq" id="XP_020430205.1">
    <property type="nucleotide sequence ID" value="XM_020579530.1"/>
</dbReference>
<keyword evidence="3" id="KW-0479">Metal-binding</keyword>
<comment type="similarity">
    <text evidence="1">Belongs to the peptidase M20A family.</text>
</comment>
<dbReference type="EMBL" id="ADBJ01000038">
    <property type="protein sequence ID" value="EFA78078.1"/>
    <property type="molecule type" value="Genomic_DNA"/>
</dbReference>
<name>D3BJJ8_HETP5</name>
<dbReference type="Pfam" id="PF01546">
    <property type="entry name" value="Peptidase_M20"/>
    <property type="match status" value="1"/>
</dbReference>
<feature type="domain" description="Peptidase M20 dimerisation" evidence="6">
    <location>
        <begin position="228"/>
        <end position="350"/>
    </location>
</feature>
<keyword evidence="4" id="KW-0378">Hydrolase</keyword>
<evidence type="ECO:0000313" key="7">
    <source>
        <dbReference type="EMBL" id="EFA78078.1"/>
    </source>
</evidence>
<dbReference type="STRING" id="670386.D3BJJ8"/>
<dbReference type="GO" id="GO:0046872">
    <property type="term" value="F:metal ion binding"/>
    <property type="evidence" value="ECO:0007669"/>
    <property type="project" value="UniProtKB-KW"/>
</dbReference>